<dbReference type="PRINTS" id="PR00081">
    <property type="entry name" value="GDHRDH"/>
</dbReference>
<dbReference type="InterPro" id="IPR020904">
    <property type="entry name" value="Sc_DH/Rdtase_CS"/>
</dbReference>
<dbReference type="CDD" id="cd05233">
    <property type="entry name" value="SDR_c"/>
    <property type="match status" value="1"/>
</dbReference>
<dbReference type="AlphaFoldDB" id="A0A5B1LMU2"/>
<dbReference type="EMBL" id="VUJV01000001">
    <property type="protein sequence ID" value="KAA1421796.1"/>
    <property type="molecule type" value="Genomic_DNA"/>
</dbReference>
<dbReference type="PRINTS" id="PR00080">
    <property type="entry name" value="SDRFAMILY"/>
</dbReference>
<name>A0A5B1LMU2_9ACTN</name>
<evidence type="ECO:0000256" key="2">
    <source>
        <dbReference type="ARBA" id="ARBA00023002"/>
    </source>
</evidence>
<dbReference type="SUPFAM" id="SSF51735">
    <property type="entry name" value="NAD(P)-binding Rossmann-fold domains"/>
    <property type="match status" value="1"/>
</dbReference>
<reference evidence="3 4" key="1">
    <citation type="submission" date="2019-09" db="EMBL/GenBank/DDBJ databases">
        <title>Nocardioides panacisoli sp. nov., isolated from the soil of a ginseng field.</title>
        <authorList>
            <person name="Cho C."/>
        </authorList>
    </citation>
    <scope>NUCLEOTIDE SEQUENCE [LARGE SCALE GENOMIC DNA]</scope>
    <source>
        <strain evidence="3 4">BN130099</strain>
    </source>
</reference>
<gene>
    <name evidence="3" type="ORF">F0U44_05880</name>
</gene>
<dbReference type="Gene3D" id="3.40.50.720">
    <property type="entry name" value="NAD(P)-binding Rossmann-like Domain"/>
    <property type="match status" value="1"/>
</dbReference>
<dbReference type="PROSITE" id="PS00061">
    <property type="entry name" value="ADH_SHORT"/>
    <property type="match status" value="1"/>
</dbReference>
<comment type="similarity">
    <text evidence="1">Belongs to the short-chain dehydrogenases/reductases (SDR) family.</text>
</comment>
<evidence type="ECO:0000313" key="4">
    <source>
        <dbReference type="Proteomes" id="UP000325003"/>
    </source>
</evidence>
<keyword evidence="4" id="KW-1185">Reference proteome</keyword>
<sequence length="273" mass="27732">MSAQHEGPHAGRVALVTGGSTGIGAGAALVLARQGAAVAVHGLDLDESAAMAARIREEGGRAIGLAGPIEDPATSVAAVEATVAEFGRLDTLVTSAGIQTYGDAVETTDEIWDRTFDVNLKGVFLSCRAALPHLRQSPAGSIVIVSSVQGSASQNKVVAYATTKGALHAMGRSMALDEAEYGVRVNTVSPGSVDTPMLRASAALWSDGTPEGAEQNIANWGLMHPLGRVGTIEELGEAIAFLAGPAASFITGADVRVDGGLLARVAAVLPDKT</sequence>
<reference evidence="3 4" key="2">
    <citation type="submission" date="2019-09" db="EMBL/GenBank/DDBJ databases">
        <authorList>
            <person name="Jin C."/>
        </authorList>
    </citation>
    <scope>NUCLEOTIDE SEQUENCE [LARGE SCALE GENOMIC DNA]</scope>
    <source>
        <strain evidence="3 4">BN130099</strain>
    </source>
</reference>
<evidence type="ECO:0000256" key="1">
    <source>
        <dbReference type="ARBA" id="ARBA00006484"/>
    </source>
</evidence>
<accession>A0A5B1LMU2</accession>
<dbReference type="PANTHER" id="PTHR43975">
    <property type="entry name" value="ZGC:101858"/>
    <property type="match status" value="1"/>
</dbReference>
<dbReference type="InterPro" id="IPR036291">
    <property type="entry name" value="NAD(P)-bd_dom_sf"/>
</dbReference>
<dbReference type="GO" id="GO:0016491">
    <property type="term" value="F:oxidoreductase activity"/>
    <property type="evidence" value="ECO:0007669"/>
    <property type="project" value="UniProtKB-KW"/>
</dbReference>
<protein>
    <submittedName>
        <fullName evidence="3">SDR family oxidoreductase</fullName>
    </submittedName>
</protein>
<evidence type="ECO:0000313" key="3">
    <source>
        <dbReference type="EMBL" id="KAA1421796.1"/>
    </source>
</evidence>
<dbReference type="Pfam" id="PF13561">
    <property type="entry name" value="adh_short_C2"/>
    <property type="match status" value="1"/>
</dbReference>
<proteinExistence type="inferred from homology"/>
<dbReference type="RefSeq" id="WP_149727257.1">
    <property type="nucleotide sequence ID" value="NZ_VUJV01000001.1"/>
</dbReference>
<dbReference type="FunFam" id="3.40.50.720:FF:000084">
    <property type="entry name" value="Short-chain dehydrogenase reductase"/>
    <property type="match status" value="1"/>
</dbReference>
<keyword evidence="2" id="KW-0560">Oxidoreductase</keyword>
<dbReference type="Proteomes" id="UP000325003">
    <property type="component" value="Unassembled WGS sequence"/>
</dbReference>
<dbReference type="PANTHER" id="PTHR43975:SF2">
    <property type="entry name" value="EG:BACR7A4.14 PROTEIN-RELATED"/>
    <property type="match status" value="1"/>
</dbReference>
<dbReference type="InterPro" id="IPR002347">
    <property type="entry name" value="SDR_fam"/>
</dbReference>
<comment type="caution">
    <text evidence="3">The sequence shown here is derived from an EMBL/GenBank/DDBJ whole genome shotgun (WGS) entry which is preliminary data.</text>
</comment>
<organism evidence="3 4">
    <name type="scientific">Nocardioides humilatus</name>
    <dbReference type="NCBI Taxonomy" id="2607660"/>
    <lineage>
        <taxon>Bacteria</taxon>
        <taxon>Bacillati</taxon>
        <taxon>Actinomycetota</taxon>
        <taxon>Actinomycetes</taxon>
        <taxon>Propionibacteriales</taxon>
        <taxon>Nocardioidaceae</taxon>
        <taxon>Nocardioides</taxon>
    </lineage>
</organism>